<evidence type="ECO:0000313" key="4">
    <source>
        <dbReference type="Proteomes" id="UP000182259"/>
    </source>
</evidence>
<organism evidence="3 4">
    <name type="scientific">Sungouiella intermedia</name>
    <dbReference type="NCBI Taxonomy" id="45354"/>
    <lineage>
        <taxon>Eukaryota</taxon>
        <taxon>Fungi</taxon>
        <taxon>Dikarya</taxon>
        <taxon>Ascomycota</taxon>
        <taxon>Saccharomycotina</taxon>
        <taxon>Pichiomycetes</taxon>
        <taxon>Metschnikowiaceae</taxon>
        <taxon>Sungouiella</taxon>
    </lineage>
</organism>
<reference evidence="4" key="1">
    <citation type="submission" date="2016-10" db="EMBL/GenBank/DDBJ databases">
        <authorList>
            <person name="Geijer C."/>
            <person name="Jareborg N."/>
            <person name="Dainat J."/>
        </authorList>
    </citation>
    <scope>NUCLEOTIDE SEQUENCE [LARGE SCALE GENOMIC DNA]</scope>
    <source>
        <strain evidence="4">PYCC 4715</strain>
    </source>
</reference>
<proteinExistence type="predicted"/>
<feature type="compositionally biased region" description="Basic residues" evidence="2">
    <location>
        <begin position="12"/>
        <end position="26"/>
    </location>
</feature>
<dbReference type="Proteomes" id="UP000182259">
    <property type="component" value="Chromosome VII"/>
</dbReference>
<evidence type="ECO:0000313" key="3">
    <source>
        <dbReference type="EMBL" id="SGZ58852.1"/>
    </source>
</evidence>
<evidence type="ECO:0000256" key="1">
    <source>
        <dbReference type="SAM" id="Coils"/>
    </source>
</evidence>
<protein>
    <submittedName>
        <fullName evidence="3">CIC11C00000005664</fullName>
    </submittedName>
</protein>
<dbReference type="EMBL" id="LT635770">
    <property type="protein sequence ID" value="SGZ58852.1"/>
    <property type="molecule type" value="Genomic_DNA"/>
</dbReference>
<sequence>MEGTQSTAATKTNKRRLRKPKTAKKSAPKESKDFRYLEIVKLIRAYLPITINGIAVTKIIELQLESEAKTVEDSKENITEGEQKTKKRSSKAAKKQKQQIICDHIQRVIARDPTQPIYISFMIPPSDPDFPFDLDTLKFNLTIPSDYPRSAKALPSLIVLNNDIPKGFAVNIERGFKQIARLTKSNDKSKKNTLNASSVPEEEEEMNLVDGKGLLSQVHTLDKYLETFLKQEKRQTMKFISFKTSKSPVPLATPEPTPPPPSTHESVHIPKILPANINEKDLKKRAQAIEEMTTKLGSNVKMFNKSNLEWRYKIVVPISSARNLPQLWTINNENVDIFITVPMEYPRAPPRVTMSTNFSTNLLVAKKKMLQDCGKTMVELVEEAKKAEKNLRTNVDNKINGQGVGLVSLLNWISNNLSSLVLDTELFGQWRENVRVIRG</sequence>
<feature type="region of interest" description="Disordered" evidence="2">
    <location>
        <begin position="1"/>
        <end position="29"/>
    </location>
</feature>
<feature type="compositionally biased region" description="Basic residues" evidence="2">
    <location>
        <begin position="85"/>
        <end position="96"/>
    </location>
</feature>
<feature type="region of interest" description="Disordered" evidence="2">
    <location>
        <begin position="71"/>
        <end position="96"/>
    </location>
</feature>
<feature type="compositionally biased region" description="Polar residues" evidence="2">
    <location>
        <begin position="1"/>
        <end position="11"/>
    </location>
</feature>
<gene>
    <name evidence="3" type="ORF">SAMEA4029009_CIC11G00000005664</name>
</gene>
<accession>A0A1L0DQG6</accession>
<feature type="compositionally biased region" description="Pro residues" evidence="2">
    <location>
        <begin position="251"/>
        <end position="262"/>
    </location>
</feature>
<name>A0A1L0DQG6_9ASCO</name>
<dbReference type="AlphaFoldDB" id="A0A1L0DQG6"/>
<evidence type="ECO:0000256" key="2">
    <source>
        <dbReference type="SAM" id="MobiDB-lite"/>
    </source>
</evidence>
<keyword evidence="1" id="KW-0175">Coiled coil</keyword>
<feature type="compositionally biased region" description="Basic and acidic residues" evidence="2">
    <location>
        <begin position="71"/>
        <end position="84"/>
    </location>
</feature>
<feature type="region of interest" description="Disordered" evidence="2">
    <location>
        <begin position="247"/>
        <end position="267"/>
    </location>
</feature>
<feature type="coiled-coil region" evidence="1">
    <location>
        <begin position="370"/>
        <end position="397"/>
    </location>
</feature>